<accession>A0ABD3XAT3</accession>
<dbReference type="Proteomes" id="UP001634394">
    <property type="component" value="Unassembled WGS sequence"/>
</dbReference>
<evidence type="ECO:0000313" key="2">
    <source>
        <dbReference type="Proteomes" id="UP001634394"/>
    </source>
</evidence>
<dbReference type="PANTHER" id="PTHR14890">
    <property type="entry name" value="FANCONI ANEMIA CORE COMPLEX-ASSOCIATED PROTEIN 100"/>
    <property type="match status" value="1"/>
</dbReference>
<dbReference type="InterPro" id="IPR029251">
    <property type="entry name" value="Faap100"/>
</dbReference>
<protein>
    <submittedName>
        <fullName evidence="1">Uncharacterized protein</fullName>
    </submittedName>
</protein>
<proteinExistence type="predicted"/>
<keyword evidence="2" id="KW-1185">Reference proteome</keyword>
<reference evidence="1 2" key="1">
    <citation type="submission" date="2024-11" db="EMBL/GenBank/DDBJ databases">
        <title>Chromosome-level genome assembly of the freshwater bivalve Anodonta woodiana.</title>
        <authorList>
            <person name="Chen X."/>
        </authorList>
    </citation>
    <scope>NUCLEOTIDE SEQUENCE [LARGE SCALE GENOMIC DNA]</scope>
    <source>
        <strain evidence="1">MN2024</strain>
        <tissue evidence="1">Gills</tissue>
    </source>
</reference>
<name>A0ABD3XAT3_SINWO</name>
<dbReference type="PANTHER" id="PTHR14890:SF1">
    <property type="entry name" value="FANCONI ANEMIA CORE COMPLEX-ASSOCIATED PROTEIN 100"/>
    <property type="match status" value="1"/>
</dbReference>
<dbReference type="EMBL" id="JBJQND010000003">
    <property type="protein sequence ID" value="KAL3883182.1"/>
    <property type="molecule type" value="Genomic_DNA"/>
</dbReference>
<evidence type="ECO:0000313" key="1">
    <source>
        <dbReference type="EMBL" id="KAL3883182.1"/>
    </source>
</evidence>
<organism evidence="1 2">
    <name type="scientific">Sinanodonta woodiana</name>
    <name type="common">Chinese pond mussel</name>
    <name type="synonym">Anodonta woodiana</name>
    <dbReference type="NCBI Taxonomy" id="1069815"/>
    <lineage>
        <taxon>Eukaryota</taxon>
        <taxon>Metazoa</taxon>
        <taxon>Spiralia</taxon>
        <taxon>Lophotrochozoa</taxon>
        <taxon>Mollusca</taxon>
        <taxon>Bivalvia</taxon>
        <taxon>Autobranchia</taxon>
        <taxon>Heteroconchia</taxon>
        <taxon>Palaeoheterodonta</taxon>
        <taxon>Unionida</taxon>
        <taxon>Unionoidea</taxon>
        <taxon>Unionidae</taxon>
        <taxon>Unioninae</taxon>
        <taxon>Sinanodonta</taxon>
    </lineage>
</organism>
<dbReference type="AlphaFoldDB" id="A0ABD3XAT3"/>
<gene>
    <name evidence="1" type="ORF">ACJMK2_029473</name>
</gene>
<comment type="caution">
    <text evidence="1">The sequence shown here is derived from an EMBL/GenBank/DDBJ whole genome shotgun (WGS) entry which is preliminary data.</text>
</comment>
<sequence length="843" mass="94114">MKSIISFSGCTYNVYRITNDILCVFSHKDVETKVTVKSCEEIVDYSLVVEEDGESWTLYFITCTGHLHYLFENEAKKGNSLKTESTAANQEIFTDLLDEEEDEVIVLHQSTELVHICHTEDSIFNVSGLPVDLCVACDLVTITTFDVDTLTSRVFIKKEIDMCKKKHCDVTPFRCLTFPVREGRNAELVASKACQVFFVTSNLTQATKTSSTDTIKISDKLFHAIFGADVCLLKSPVLLMCPPGCSVYHAPLKCATKNTHCMPSMGWEIFCETSSPVISVAQCNLGVSGADRLGAGDMDSICQSDTMIICVENGTLYVMHNEASVKGKDTSGTQFVILFLKNCVADFCTYQNLIYFSTEHNVFQETLIMENGVSKDKSSNICLSQSRNLNIAGVRAVGIVSQHFEMGVHSLLCQTLDGRITALSVENLKTKSAAVVHSGSNRIKELLQCIKSLDSKHAHLETCFSEQNYWLQQLNMAATLLMLQEKHNNNRSLLTWMDEGNDLFPCQFTARLLEGNGSSLIYLDCEITNEMPYDLSHDWSITMTTTSTNENSGLGFGSRCLRLSQGFKAKEKLTISVSLPPSCILLGITVNVYLSLHLSKYFDTSLRTNSLERSCLVLPVCIQTVDVLHFLLPDNKNSQYRTINLCADKDRHSMLSVISKGRPAVNLLMEDVNEETYAVAHNNICIPVYFTISLQVLRTQLFSQIYGKGVDAVLRYLLYNCKNESLEVTNGCCNLLTFRGQKVSLRVVLPDDSKGETTLAEVRIVADLATAAAVAQAIQRRIQNLGENSEQPVQEQALRQVSKSLDELVKDLQKEQYEKSSSSKTMEFIGKTYERLRNLKIFH</sequence>